<gene>
    <name evidence="1" type="ORF">AV649_20880</name>
</gene>
<protein>
    <submittedName>
        <fullName evidence="1">ABC transporter-associated protein EcsC</fullName>
    </submittedName>
</protein>
<dbReference type="PANTHER" id="PTHR41260">
    <property type="entry name" value="PROTEIN ECSC"/>
    <property type="match status" value="1"/>
</dbReference>
<dbReference type="Pfam" id="PF12787">
    <property type="entry name" value="EcsC"/>
    <property type="match status" value="1"/>
</dbReference>
<reference evidence="2" key="1">
    <citation type="submission" date="2016-01" db="EMBL/GenBank/DDBJ databases">
        <title>Whole genome sequencing of Bhargavaea cecembensis T14.</title>
        <authorList>
            <person name="Hong K.W."/>
        </authorList>
    </citation>
    <scope>NUCLEOTIDE SEQUENCE [LARGE SCALE GENOMIC DNA]</scope>
    <source>
        <strain evidence="2">M19</strain>
    </source>
</reference>
<organism evidence="1 2">
    <name type="scientific">Rossellomorea marisflavi</name>
    <dbReference type="NCBI Taxonomy" id="189381"/>
    <lineage>
        <taxon>Bacteria</taxon>
        <taxon>Bacillati</taxon>
        <taxon>Bacillota</taxon>
        <taxon>Bacilli</taxon>
        <taxon>Bacillales</taxon>
        <taxon>Bacillaceae</taxon>
        <taxon>Rossellomorea</taxon>
    </lineage>
</organism>
<sequence>MNVEKEREELDMWKRRFTRKSSRFQRVSKKAQTKMNTWIPEKAHNLITESIRRMVEITLNNGGWLPMNPVTEKGNLQEREESMKARLEFYRKTATVEGAGTGAGGLFLGMADFPLLLSIKMKFLTECSIIHGYDAKAYEERMFLLYVFQLAFSSDEHKRETLSVIEGWDTEKERVKDLDWRIFQQEYRDHIDLIKMLQLVPGIGAVVGAYANYQLLDQLGETAKFAYRIRYFSELEKG</sequence>
<dbReference type="OrthoDB" id="1705901at2"/>
<dbReference type="InterPro" id="IPR024787">
    <property type="entry name" value="EcsC"/>
</dbReference>
<dbReference type="RefSeq" id="WP_048012933.1">
    <property type="nucleotide sequence ID" value="NZ_JBCMYD010000005.1"/>
</dbReference>
<evidence type="ECO:0000313" key="1">
    <source>
        <dbReference type="EMBL" id="KZE47677.1"/>
    </source>
</evidence>
<name>A0A0J5V7G8_9BACI</name>
<evidence type="ECO:0000313" key="2">
    <source>
        <dbReference type="Proteomes" id="UP000076510"/>
    </source>
</evidence>
<dbReference type="Proteomes" id="UP000076510">
    <property type="component" value="Unassembled WGS sequence"/>
</dbReference>
<comment type="caution">
    <text evidence="1">The sequence shown here is derived from an EMBL/GenBank/DDBJ whole genome shotgun (WGS) entry which is preliminary data.</text>
</comment>
<dbReference type="EMBL" id="LQQY01000021">
    <property type="protein sequence ID" value="KZE47677.1"/>
    <property type="molecule type" value="Genomic_DNA"/>
</dbReference>
<accession>A0A0J5V7G8</accession>
<dbReference type="PATRIC" id="fig|189381.10.peg.3895"/>
<proteinExistence type="predicted"/>
<dbReference type="PANTHER" id="PTHR41260:SF1">
    <property type="entry name" value="PROTEIN ECSC"/>
    <property type="match status" value="1"/>
</dbReference>
<dbReference type="AlphaFoldDB" id="A0A0J5V7G8"/>